<name>A2E759_TRIV3</name>
<gene>
    <name evidence="3" type="ORF">TVAG_248230</name>
</gene>
<evidence type="ECO:0000313" key="3">
    <source>
        <dbReference type="EMBL" id="EAY11456.1"/>
    </source>
</evidence>
<organism evidence="3 4">
    <name type="scientific">Trichomonas vaginalis (strain ATCC PRA-98 / G3)</name>
    <dbReference type="NCBI Taxonomy" id="412133"/>
    <lineage>
        <taxon>Eukaryota</taxon>
        <taxon>Metamonada</taxon>
        <taxon>Parabasalia</taxon>
        <taxon>Trichomonadida</taxon>
        <taxon>Trichomonadidae</taxon>
        <taxon>Trichomonas</taxon>
    </lineage>
</organism>
<dbReference type="SUPFAM" id="SSF47095">
    <property type="entry name" value="HMG-box"/>
    <property type="match status" value="1"/>
</dbReference>
<evidence type="ECO:0000256" key="1">
    <source>
        <dbReference type="PROSITE-ProRule" id="PRU00267"/>
    </source>
</evidence>
<dbReference type="VEuPathDB" id="TrichDB:TVAGG3_0284120"/>
<dbReference type="PROSITE" id="PS50118">
    <property type="entry name" value="HMG_BOX_2"/>
    <property type="match status" value="1"/>
</dbReference>
<dbReference type="SMR" id="A2E759"/>
<dbReference type="Gene3D" id="1.10.30.10">
    <property type="entry name" value="High mobility group box domain"/>
    <property type="match status" value="1"/>
</dbReference>
<feature type="domain" description="HMG box" evidence="2">
    <location>
        <begin position="14"/>
        <end position="82"/>
    </location>
</feature>
<dbReference type="CDD" id="cd00084">
    <property type="entry name" value="HMG-box_SF"/>
    <property type="match status" value="1"/>
</dbReference>
<dbReference type="KEGG" id="tva:4769412"/>
<keyword evidence="1" id="KW-0539">Nucleus</keyword>
<proteinExistence type="predicted"/>
<keyword evidence="4" id="KW-1185">Reference proteome</keyword>
<evidence type="ECO:0000313" key="4">
    <source>
        <dbReference type="Proteomes" id="UP000001542"/>
    </source>
</evidence>
<dbReference type="AlphaFoldDB" id="A2E759"/>
<sequence length="137" mass="15891">MNSTDYESQRTNTTPLIVTPFQIFCFQNRSNAMKLNPHLKGTAITSLLAKMWRSLDIVEKQRFEEWSRAIRTQHSDNFDSQKAPLYRSPEPKRPKLQIVETYTPLESLELPYPPKIFIRSSSNFGQLVSQISKDTVV</sequence>
<protein>
    <submittedName>
        <fullName evidence="3">HMG box family protein</fullName>
    </submittedName>
</protein>
<dbReference type="EMBL" id="DS113318">
    <property type="protein sequence ID" value="EAY11456.1"/>
    <property type="molecule type" value="Genomic_DNA"/>
</dbReference>
<evidence type="ECO:0000259" key="2">
    <source>
        <dbReference type="PROSITE" id="PS50118"/>
    </source>
</evidence>
<dbReference type="RefSeq" id="XP_001323679.1">
    <property type="nucleotide sequence ID" value="XM_001323644.1"/>
</dbReference>
<dbReference type="InterPro" id="IPR036910">
    <property type="entry name" value="HMG_box_dom_sf"/>
</dbReference>
<dbReference type="Proteomes" id="UP000001542">
    <property type="component" value="Unassembled WGS sequence"/>
</dbReference>
<feature type="DNA-binding region" description="HMG box" evidence="1">
    <location>
        <begin position="14"/>
        <end position="82"/>
    </location>
</feature>
<accession>A2E759</accession>
<reference evidence="3" key="2">
    <citation type="journal article" date="2007" name="Science">
        <title>Draft genome sequence of the sexually transmitted pathogen Trichomonas vaginalis.</title>
        <authorList>
            <person name="Carlton J.M."/>
            <person name="Hirt R.P."/>
            <person name="Silva J.C."/>
            <person name="Delcher A.L."/>
            <person name="Schatz M."/>
            <person name="Zhao Q."/>
            <person name="Wortman J.R."/>
            <person name="Bidwell S.L."/>
            <person name="Alsmark U.C.M."/>
            <person name="Besteiro S."/>
            <person name="Sicheritz-Ponten T."/>
            <person name="Noel C.J."/>
            <person name="Dacks J.B."/>
            <person name="Foster P.G."/>
            <person name="Simillion C."/>
            <person name="Van de Peer Y."/>
            <person name="Miranda-Saavedra D."/>
            <person name="Barton G.J."/>
            <person name="Westrop G.D."/>
            <person name="Mueller S."/>
            <person name="Dessi D."/>
            <person name="Fiori P.L."/>
            <person name="Ren Q."/>
            <person name="Paulsen I."/>
            <person name="Zhang H."/>
            <person name="Bastida-Corcuera F.D."/>
            <person name="Simoes-Barbosa A."/>
            <person name="Brown M.T."/>
            <person name="Hayes R.D."/>
            <person name="Mukherjee M."/>
            <person name="Okumura C.Y."/>
            <person name="Schneider R."/>
            <person name="Smith A.J."/>
            <person name="Vanacova S."/>
            <person name="Villalvazo M."/>
            <person name="Haas B.J."/>
            <person name="Pertea M."/>
            <person name="Feldblyum T.V."/>
            <person name="Utterback T.R."/>
            <person name="Shu C.L."/>
            <person name="Osoegawa K."/>
            <person name="de Jong P.J."/>
            <person name="Hrdy I."/>
            <person name="Horvathova L."/>
            <person name="Zubacova Z."/>
            <person name="Dolezal P."/>
            <person name="Malik S.B."/>
            <person name="Logsdon J.M. Jr."/>
            <person name="Henze K."/>
            <person name="Gupta A."/>
            <person name="Wang C.C."/>
            <person name="Dunne R.L."/>
            <person name="Upcroft J.A."/>
            <person name="Upcroft P."/>
            <person name="White O."/>
            <person name="Salzberg S.L."/>
            <person name="Tang P."/>
            <person name="Chiu C.-H."/>
            <person name="Lee Y.-S."/>
            <person name="Embley T.M."/>
            <person name="Coombs G.H."/>
            <person name="Mottram J.C."/>
            <person name="Tachezy J."/>
            <person name="Fraser-Liggett C.M."/>
            <person name="Johnson P.J."/>
        </authorList>
    </citation>
    <scope>NUCLEOTIDE SEQUENCE [LARGE SCALE GENOMIC DNA]</scope>
    <source>
        <strain evidence="3">G3</strain>
    </source>
</reference>
<dbReference type="InParanoid" id="A2E759"/>
<dbReference type="Pfam" id="PF00505">
    <property type="entry name" value="HMG_box"/>
    <property type="match status" value="1"/>
</dbReference>
<dbReference type="GO" id="GO:0005634">
    <property type="term" value="C:nucleus"/>
    <property type="evidence" value="ECO:0007669"/>
    <property type="project" value="UniProtKB-UniRule"/>
</dbReference>
<keyword evidence="1" id="KW-0238">DNA-binding</keyword>
<dbReference type="InterPro" id="IPR009071">
    <property type="entry name" value="HMG_box_dom"/>
</dbReference>
<dbReference type="GO" id="GO:0003677">
    <property type="term" value="F:DNA binding"/>
    <property type="evidence" value="ECO:0007669"/>
    <property type="project" value="UniProtKB-UniRule"/>
</dbReference>
<reference evidence="3" key="1">
    <citation type="submission" date="2006-10" db="EMBL/GenBank/DDBJ databases">
        <authorList>
            <person name="Amadeo P."/>
            <person name="Zhao Q."/>
            <person name="Wortman J."/>
            <person name="Fraser-Liggett C."/>
            <person name="Carlton J."/>
        </authorList>
    </citation>
    <scope>NUCLEOTIDE SEQUENCE</scope>
    <source>
        <strain evidence="3">G3</strain>
    </source>
</reference>
<dbReference type="VEuPathDB" id="TrichDB:TVAG_248230"/>